<dbReference type="SUPFAM" id="SSF53146">
    <property type="entry name" value="Nitrogenase accessory factor-like"/>
    <property type="match status" value="1"/>
</dbReference>
<dbReference type="Gene3D" id="3.30.420.130">
    <property type="entry name" value="Dinitrogenase iron-molybdenum cofactor biosynthesis domain"/>
    <property type="match status" value="1"/>
</dbReference>
<sequence>MRIAIAVMPNASDTYPGPYGHAPFFAIYERADGAWRRVELRDNPYKALEGGGKPRLMKQLLADCDLWVGTQFGHHGPGHGHRHEPGHEPPAHRREVPQGSTVEAVLGLLAREA</sequence>
<dbReference type="AlphaFoldDB" id="A0A7C4V5B5"/>
<proteinExistence type="predicted"/>
<evidence type="ECO:0000313" key="2">
    <source>
        <dbReference type="EMBL" id="HGY08891.1"/>
    </source>
</evidence>
<accession>A0A7C4V5B5</accession>
<name>A0A7C4V5B5_9DEIN</name>
<organism evidence="2">
    <name type="scientific">Oceanithermus profundus</name>
    <dbReference type="NCBI Taxonomy" id="187137"/>
    <lineage>
        <taxon>Bacteria</taxon>
        <taxon>Thermotogati</taxon>
        <taxon>Deinococcota</taxon>
        <taxon>Deinococci</taxon>
        <taxon>Thermales</taxon>
        <taxon>Thermaceae</taxon>
        <taxon>Oceanithermus</taxon>
    </lineage>
</organism>
<evidence type="ECO:0000256" key="1">
    <source>
        <dbReference type="SAM" id="MobiDB-lite"/>
    </source>
</evidence>
<gene>
    <name evidence="2" type="ORF">ENK37_02395</name>
</gene>
<protein>
    <submittedName>
        <fullName evidence="2">Dinitrogenase iron-molybdenum cofactor biosynthesis protein</fullName>
    </submittedName>
</protein>
<reference evidence="2" key="1">
    <citation type="journal article" date="2020" name="mSystems">
        <title>Genome- and Community-Level Interaction Insights into Carbon Utilization and Element Cycling Functions of Hydrothermarchaeota in Hydrothermal Sediment.</title>
        <authorList>
            <person name="Zhou Z."/>
            <person name="Liu Y."/>
            <person name="Xu W."/>
            <person name="Pan J."/>
            <person name="Luo Z.H."/>
            <person name="Li M."/>
        </authorList>
    </citation>
    <scope>NUCLEOTIDE SEQUENCE [LARGE SCALE GENOMIC DNA]</scope>
    <source>
        <strain evidence="2">HyVt-570</strain>
    </source>
</reference>
<feature type="compositionally biased region" description="Basic and acidic residues" evidence="1">
    <location>
        <begin position="83"/>
        <end position="96"/>
    </location>
</feature>
<comment type="caution">
    <text evidence="2">The sequence shown here is derived from an EMBL/GenBank/DDBJ whole genome shotgun (WGS) entry which is preliminary data.</text>
</comment>
<dbReference type="InterPro" id="IPR036105">
    <property type="entry name" value="DiNase_FeMo-co_biosyn_sf"/>
</dbReference>
<feature type="region of interest" description="Disordered" evidence="1">
    <location>
        <begin position="73"/>
        <end position="100"/>
    </location>
</feature>
<dbReference type="EMBL" id="DRPZ01000068">
    <property type="protein sequence ID" value="HGY08891.1"/>
    <property type="molecule type" value="Genomic_DNA"/>
</dbReference>
<dbReference type="Proteomes" id="UP000885759">
    <property type="component" value="Unassembled WGS sequence"/>
</dbReference>